<feature type="domain" description="HTH lysR-type" evidence="5">
    <location>
        <begin position="11"/>
        <end position="68"/>
    </location>
</feature>
<dbReference type="PROSITE" id="PS50931">
    <property type="entry name" value="HTH_LYSR"/>
    <property type="match status" value="1"/>
</dbReference>
<dbReference type="Pfam" id="PF00126">
    <property type="entry name" value="HTH_1"/>
    <property type="match status" value="1"/>
</dbReference>
<keyword evidence="3" id="KW-0238">DNA-binding</keyword>
<reference evidence="6 7" key="1">
    <citation type="submission" date="2022-10" db="EMBL/GenBank/DDBJ databases">
        <title>Ruegeria sp. nov., isolated from ocean surface water.</title>
        <authorList>
            <person name="He W."/>
            <person name="Wang L."/>
            <person name="Zhang D.-F."/>
        </authorList>
    </citation>
    <scope>NUCLEOTIDE SEQUENCE [LARGE SCALE GENOMIC DNA]</scope>
    <source>
        <strain evidence="6 7">WL0004</strain>
    </source>
</reference>
<comment type="caution">
    <text evidence="6">The sequence shown here is derived from an EMBL/GenBank/DDBJ whole genome shotgun (WGS) entry which is preliminary data.</text>
</comment>
<comment type="similarity">
    <text evidence="1">Belongs to the LysR transcriptional regulatory family.</text>
</comment>
<evidence type="ECO:0000313" key="6">
    <source>
        <dbReference type="EMBL" id="MCU9839890.1"/>
    </source>
</evidence>
<protein>
    <submittedName>
        <fullName evidence="6">LysR substrate-binding domain-containing protein</fullName>
    </submittedName>
</protein>
<evidence type="ECO:0000256" key="2">
    <source>
        <dbReference type="ARBA" id="ARBA00023015"/>
    </source>
</evidence>
<organism evidence="6 7">
    <name type="scientific">Ruegeria marisflavi</name>
    <dbReference type="NCBI Taxonomy" id="2984152"/>
    <lineage>
        <taxon>Bacteria</taxon>
        <taxon>Pseudomonadati</taxon>
        <taxon>Pseudomonadota</taxon>
        <taxon>Alphaproteobacteria</taxon>
        <taxon>Rhodobacterales</taxon>
        <taxon>Roseobacteraceae</taxon>
        <taxon>Ruegeria</taxon>
    </lineage>
</organism>
<dbReference type="InterPro" id="IPR058163">
    <property type="entry name" value="LysR-type_TF_proteobact-type"/>
</dbReference>
<dbReference type="Gene3D" id="3.40.190.10">
    <property type="entry name" value="Periplasmic binding protein-like II"/>
    <property type="match status" value="2"/>
</dbReference>
<evidence type="ECO:0000256" key="4">
    <source>
        <dbReference type="ARBA" id="ARBA00023163"/>
    </source>
</evidence>
<dbReference type="InterPro" id="IPR036390">
    <property type="entry name" value="WH_DNA-bd_sf"/>
</dbReference>
<dbReference type="InterPro" id="IPR000847">
    <property type="entry name" value="LysR_HTH_N"/>
</dbReference>
<evidence type="ECO:0000256" key="3">
    <source>
        <dbReference type="ARBA" id="ARBA00023125"/>
    </source>
</evidence>
<proteinExistence type="inferred from homology"/>
<accession>A0ABT2WY00</accession>
<dbReference type="InterPro" id="IPR005119">
    <property type="entry name" value="LysR_subst-bd"/>
</dbReference>
<evidence type="ECO:0000313" key="7">
    <source>
        <dbReference type="Proteomes" id="UP001321014"/>
    </source>
</evidence>
<dbReference type="Pfam" id="PF03466">
    <property type="entry name" value="LysR_substrate"/>
    <property type="match status" value="1"/>
</dbReference>
<dbReference type="Gene3D" id="1.10.10.10">
    <property type="entry name" value="Winged helix-like DNA-binding domain superfamily/Winged helix DNA-binding domain"/>
    <property type="match status" value="1"/>
</dbReference>
<dbReference type="Proteomes" id="UP001321014">
    <property type="component" value="Unassembled WGS sequence"/>
</dbReference>
<evidence type="ECO:0000256" key="1">
    <source>
        <dbReference type="ARBA" id="ARBA00009437"/>
    </source>
</evidence>
<dbReference type="RefSeq" id="WP_263389792.1">
    <property type="nucleotide sequence ID" value="NZ_JAOVQN010000023.1"/>
</dbReference>
<dbReference type="PANTHER" id="PTHR30537">
    <property type="entry name" value="HTH-TYPE TRANSCRIPTIONAL REGULATOR"/>
    <property type="match status" value="1"/>
</dbReference>
<keyword evidence="2" id="KW-0805">Transcription regulation</keyword>
<gene>
    <name evidence="6" type="ORF">OEZ49_19130</name>
</gene>
<keyword evidence="7" id="KW-1185">Reference proteome</keyword>
<keyword evidence="4" id="KW-0804">Transcription</keyword>
<dbReference type="SUPFAM" id="SSF46785">
    <property type="entry name" value="Winged helix' DNA-binding domain"/>
    <property type="match status" value="1"/>
</dbReference>
<dbReference type="SUPFAM" id="SSF53850">
    <property type="entry name" value="Periplasmic binding protein-like II"/>
    <property type="match status" value="1"/>
</dbReference>
<dbReference type="InterPro" id="IPR036388">
    <property type="entry name" value="WH-like_DNA-bd_sf"/>
</dbReference>
<sequence length="300" mass="33110">MKGMMKPVRPLSLHQIAAFDAAARHRSFSVAARELNVQQPAVSRQVALLEDWVGVRLFLRTKPRLTLTPAGESLAAATGEGMLAMRNGLDALSARQRQEAVVVNVALGFASLFLLPRLGEFQARHPDVQVEFLTRDQNMDFDPSRCDIAVVFGETGLPGSECRRIFDEELVPVCVPNVLPDGPLTLDALAQSRLLHMSNPNHAADWSRYFRGTGLNAPEPRPMDRLYSYMVLLRAIQNGTGIGLGWRHMVDDMIEAGTLAVACERLVRTKRGYHCCLMPTAENRPGARVFFDWLSGSAGC</sequence>
<dbReference type="EMBL" id="JAOVQN010000023">
    <property type="protein sequence ID" value="MCU9839890.1"/>
    <property type="molecule type" value="Genomic_DNA"/>
</dbReference>
<name>A0ABT2WY00_9RHOB</name>
<dbReference type="PRINTS" id="PR00039">
    <property type="entry name" value="HTHLYSR"/>
</dbReference>
<dbReference type="PANTHER" id="PTHR30537:SF74">
    <property type="entry name" value="HTH-TYPE TRANSCRIPTIONAL REGULATOR TRPI"/>
    <property type="match status" value="1"/>
</dbReference>
<evidence type="ECO:0000259" key="5">
    <source>
        <dbReference type="PROSITE" id="PS50931"/>
    </source>
</evidence>